<organism evidence="6 7">
    <name type="scientific">Moniliophthora roreri (strain MCA 2997)</name>
    <name type="common">Cocoa frosty pod rot fungus</name>
    <name type="synonym">Crinipellis roreri</name>
    <dbReference type="NCBI Taxonomy" id="1381753"/>
    <lineage>
        <taxon>Eukaryota</taxon>
        <taxon>Fungi</taxon>
        <taxon>Dikarya</taxon>
        <taxon>Basidiomycota</taxon>
        <taxon>Agaricomycotina</taxon>
        <taxon>Agaricomycetes</taxon>
        <taxon>Agaricomycetidae</taxon>
        <taxon>Agaricales</taxon>
        <taxon>Marasmiineae</taxon>
        <taxon>Marasmiaceae</taxon>
        <taxon>Moniliophthora</taxon>
    </lineage>
</organism>
<dbReference type="InterPro" id="IPR008271">
    <property type="entry name" value="Ser/Thr_kinase_AS"/>
</dbReference>
<feature type="domain" description="DH" evidence="3">
    <location>
        <begin position="461"/>
        <end position="638"/>
    </location>
</feature>
<dbReference type="PROSITE" id="PS50219">
    <property type="entry name" value="CNH"/>
    <property type="match status" value="1"/>
</dbReference>
<evidence type="ECO:0000313" key="6">
    <source>
        <dbReference type="EMBL" id="ESK85043.1"/>
    </source>
</evidence>
<dbReference type="PRINTS" id="PR00109">
    <property type="entry name" value="TYRKINASE"/>
</dbReference>
<evidence type="ECO:0000259" key="2">
    <source>
        <dbReference type="PROSITE" id="PS50003"/>
    </source>
</evidence>
<dbReference type="STRING" id="1381753.V2WDY2"/>
<dbReference type="Gene3D" id="1.10.510.10">
    <property type="entry name" value="Transferase(Phosphotransferase) domain 1"/>
    <property type="match status" value="1"/>
</dbReference>
<dbReference type="Gene3D" id="1.20.900.10">
    <property type="entry name" value="Dbl homology (DH) domain"/>
    <property type="match status" value="1"/>
</dbReference>
<keyword evidence="7" id="KW-1185">Reference proteome</keyword>
<name>V2WDY2_MONRO</name>
<comment type="caution">
    <text evidence="6">The sequence shown here is derived from an EMBL/GenBank/DDBJ whole genome shotgun (WGS) entry which is preliminary data.</text>
</comment>
<keyword evidence="1" id="KW-0344">Guanine-nucleotide releasing factor</keyword>
<proteinExistence type="predicted"/>
<dbReference type="InterPro" id="IPR001849">
    <property type="entry name" value="PH_domain"/>
</dbReference>
<reference evidence="6 7" key="1">
    <citation type="journal article" date="2014" name="BMC Genomics">
        <title>Genome and secretome analysis of the hemibiotrophic fungal pathogen, Moniliophthora roreri, which causes frosty pod rot disease of cacao: mechanisms of the biotrophic and necrotrophic phases.</title>
        <authorList>
            <person name="Meinhardt L.W."/>
            <person name="Costa G.G.L."/>
            <person name="Thomazella D.P.T."/>
            <person name="Teixeira P.J.P.L."/>
            <person name="Carazzolle M.F."/>
            <person name="Schuster S.C."/>
            <person name="Carlson J.E."/>
            <person name="Guiltinan M.J."/>
            <person name="Mieczkowski P."/>
            <person name="Farmer A."/>
            <person name="Ramaraj T."/>
            <person name="Crozier J."/>
            <person name="Davis R.E."/>
            <person name="Shao J."/>
            <person name="Melnick R.L."/>
            <person name="Pereira G.A.G."/>
            <person name="Bailey B.A."/>
        </authorList>
    </citation>
    <scope>NUCLEOTIDE SEQUENCE [LARGE SCALE GENOMIC DNA]</scope>
    <source>
        <strain evidence="6 7">MCA 2997</strain>
    </source>
</reference>
<evidence type="ECO:0000313" key="7">
    <source>
        <dbReference type="Proteomes" id="UP000017559"/>
    </source>
</evidence>
<dbReference type="SUPFAM" id="SSF56112">
    <property type="entry name" value="Protein kinase-like (PK-like)"/>
    <property type="match status" value="1"/>
</dbReference>
<dbReference type="InterPro" id="IPR011009">
    <property type="entry name" value="Kinase-like_dom_sf"/>
</dbReference>
<dbReference type="PROSITE" id="PS50011">
    <property type="entry name" value="PROTEIN_KINASE_DOM"/>
    <property type="match status" value="1"/>
</dbReference>
<dbReference type="InterPro" id="IPR000719">
    <property type="entry name" value="Prot_kinase_dom"/>
</dbReference>
<evidence type="ECO:0000259" key="5">
    <source>
        <dbReference type="PROSITE" id="PS50219"/>
    </source>
</evidence>
<dbReference type="PANTHER" id="PTHR46572">
    <property type="entry name" value="RHO1 GDP-GTP EXCHANGE PROTEIN 1-RELATED"/>
    <property type="match status" value="1"/>
</dbReference>
<dbReference type="Proteomes" id="UP000017559">
    <property type="component" value="Unassembled WGS sequence"/>
</dbReference>
<dbReference type="PROSITE" id="PS50010">
    <property type="entry name" value="DH_2"/>
    <property type="match status" value="1"/>
</dbReference>
<dbReference type="InterPro" id="IPR052233">
    <property type="entry name" value="Rho-type_GEFs"/>
</dbReference>
<dbReference type="AlphaFoldDB" id="V2WDY2"/>
<dbReference type="PROSITE" id="PS00108">
    <property type="entry name" value="PROTEIN_KINASE_ST"/>
    <property type="match status" value="1"/>
</dbReference>
<dbReference type="Gene3D" id="2.30.29.30">
    <property type="entry name" value="Pleckstrin-homology domain (PH domain)/Phosphotyrosine-binding domain (PTB)"/>
    <property type="match status" value="1"/>
</dbReference>
<evidence type="ECO:0000256" key="1">
    <source>
        <dbReference type="ARBA" id="ARBA00022658"/>
    </source>
</evidence>
<dbReference type="SMART" id="SM00325">
    <property type="entry name" value="RhoGEF"/>
    <property type="match status" value="1"/>
</dbReference>
<dbReference type="SMART" id="SM00036">
    <property type="entry name" value="CNH"/>
    <property type="match status" value="1"/>
</dbReference>
<dbReference type="EMBL" id="AWSO01001163">
    <property type="protein sequence ID" value="ESK85043.1"/>
    <property type="molecule type" value="Genomic_DNA"/>
</dbReference>
<evidence type="ECO:0000259" key="4">
    <source>
        <dbReference type="PROSITE" id="PS50011"/>
    </source>
</evidence>
<feature type="domain" description="PH" evidence="2">
    <location>
        <begin position="771"/>
        <end position="805"/>
    </location>
</feature>
<dbReference type="InterPro" id="IPR001180">
    <property type="entry name" value="CNH_dom"/>
</dbReference>
<gene>
    <name evidence="6" type="ORF">Moror_15713</name>
</gene>
<dbReference type="GO" id="GO:0004672">
    <property type="term" value="F:protein kinase activity"/>
    <property type="evidence" value="ECO:0007669"/>
    <property type="project" value="InterPro"/>
</dbReference>
<dbReference type="Pfam" id="PF07714">
    <property type="entry name" value="PK_Tyr_Ser-Thr"/>
    <property type="match status" value="1"/>
</dbReference>
<dbReference type="InterPro" id="IPR011993">
    <property type="entry name" value="PH-like_dom_sf"/>
</dbReference>
<dbReference type="InterPro" id="IPR035899">
    <property type="entry name" value="DBL_dom_sf"/>
</dbReference>
<dbReference type="SUPFAM" id="SSF48065">
    <property type="entry name" value="DBL homology domain (DH-domain)"/>
    <property type="match status" value="1"/>
</dbReference>
<dbReference type="InterPro" id="IPR001245">
    <property type="entry name" value="Ser-Thr/Tyr_kinase_cat_dom"/>
</dbReference>
<feature type="domain" description="CNH" evidence="5">
    <location>
        <begin position="842"/>
        <end position="1163"/>
    </location>
</feature>
<protein>
    <submittedName>
        <fullName evidence="6">Dbl domain-containing protein</fullName>
    </submittedName>
</protein>
<dbReference type="GO" id="GO:0005085">
    <property type="term" value="F:guanyl-nucleotide exchange factor activity"/>
    <property type="evidence" value="ECO:0007669"/>
    <property type="project" value="UniProtKB-KW"/>
</dbReference>
<feature type="domain" description="Protein kinase" evidence="4">
    <location>
        <begin position="90"/>
        <end position="357"/>
    </location>
</feature>
<evidence type="ECO:0000259" key="3">
    <source>
        <dbReference type="PROSITE" id="PS50010"/>
    </source>
</evidence>
<dbReference type="KEGG" id="mrr:Moror_15713"/>
<sequence>MLEVLHDGRGDDTKTVLRQLEGILQDRNEYKHLLAQRGELAQSLLDLLQSLSNSSQASSQLRASILKAILRLSKQSNLYPQCLTVENIRQLGEHPVASGGFGEIWMGEVEGSEQVVCLKVVKLYLKSDIEKVLKNFLQEAIVWRQLDHPNLLPFLGLYYLTSSRQRLCLISPWMENGNLVQFLEQTPQSDVNHRQLVWDVANGLQYLHQMKIIHSDLKGVNILMTKSCRATIGDFGLSYVAEGEVLKLTSTSTFSGGTTRWLAPELLSSESRPSYKSDMYAFGCVCYEIYTGLPPFHNLLYDAAVLLQVMQGNRPSRPDNMPELSDEMWSLIEGCWATEPSSRPDIEEVRKSIDTFFGAIDPAPAWNYRIFEQIWSNAQSTETPSEAFAFLAESHKKLQIRGVREATAVDHLSRFPTAYSNCPESLLSWQTLSYVKERSDLDWATVVGAEAVSRLEQLERNRQKVIFHLIKSEMAFVSELHTIIYTYMDPIRDAIPVIISSDKLGSFMSTVFSNITELAFGHQQFLVTLHRLQREEYPVVQSIAAPLEKMICDLYAAYLSYSPNITLATYSVEVERGKNVAFRQFLEDRQKNLEELLNFPSIRLKEYEAILSDILSNTTRHHDDEVAIPKILDLLNRLKFDLIPAIRFSEQQLEARRLAPCIVFKPGEYLNLDLQNEHRILKHRGILFRKPQEGSQWMFFDSLSSQHFHSAVVMTREKEKDGEINYLVQGRPIAIELLGLLEFDGPPVKRLASLSNRSSITADSERYFYPFSIRHAGRTRKTIFLFAESEDSRAEWKERLETMIFQRSIAQVFDLEPLNTETFWFQSISQSKIPIPSHGAMTGRIACSAVFHLGKRKVLAIGCFEGLWMGFAGGLLSSASYHHNSNATTNVSAGFRRVLPHKHVWQCAVIEGLGILLVLTEYTLFAYHAMLWPPGASLNQPRYRTRNISVQYFKLGYIGQDRLPVMIVMERKGLRNFFRILSPVVENIQSATADIDGETAEMDWFRTLGTFSTDEDSSGLDFIGGDTCAVFTKSGFEIVELSDPANPTIRTKLPKLGASLPASFIKRMEICHKIGAFRPSDNELLLCFDHFGIFTDLDGNLSRGSEASIIEWESKAEKVALHFPFILLFDTNFIEVRNIRTGGLAQIIMKDKVQCTSDDSVVLPDPSILTRRYPIHVVTHKFEPMSFGRPARVMQHLFEVVPRSGEGEPEPQLSKF</sequence>
<dbReference type="OrthoDB" id="660555at2759"/>
<dbReference type="GO" id="GO:0005524">
    <property type="term" value="F:ATP binding"/>
    <property type="evidence" value="ECO:0007669"/>
    <property type="project" value="InterPro"/>
</dbReference>
<dbReference type="PANTHER" id="PTHR46572:SF1">
    <property type="entry name" value="RHO1 GUANINE NUCLEOTIDE EXCHANGE FACTOR TUS1"/>
    <property type="match status" value="1"/>
</dbReference>
<dbReference type="PROSITE" id="PS50003">
    <property type="entry name" value="PH_DOMAIN"/>
    <property type="match status" value="1"/>
</dbReference>
<dbReference type="HOGENOM" id="CLU_001251_1_0_1"/>
<accession>V2WDY2</accession>
<dbReference type="GO" id="GO:0005737">
    <property type="term" value="C:cytoplasm"/>
    <property type="evidence" value="ECO:0007669"/>
    <property type="project" value="UniProtKB-ARBA"/>
</dbReference>
<dbReference type="SMART" id="SM00220">
    <property type="entry name" value="S_TKc"/>
    <property type="match status" value="1"/>
</dbReference>
<dbReference type="Pfam" id="PF00780">
    <property type="entry name" value="CNH"/>
    <property type="match status" value="1"/>
</dbReference>
<dbReference type="Pfam" id="PF00621">
    <property type="entry name" value="RhoGEF"/>
    <property type="match status" value="1"/>
</dbReference>
<dbReference type="InterPro" id="IPR000219">
    <property type="entry name" value="DH_dom"/>
</dbReference>